<feature type="domain" description="Glycosyltransferase 2-like" evidence="1">
    <location>
        <begin position="12"/>
        <end position="159"/>
    </location>
</feature>
<dbReference type="CDD" id="cd00761">
    <property type="entry name" value="Glyco_tranf_GTA_type"/>
    <property type="match status" value="1"/>
</dbReference>
<dbReference type="RefSeq" id="WP_258826704.1">
    <property type="nucleotide sequence ID" value="NZ_JANUHA010000002.1"/>
</dbReference>
<dbReference type="Proteomes" id="UP001206572">
    <property type="component" value="Unassembled WGS sequence"/>
</dbReference>
<dbReference type="PANTHER" id="PTHR43685:SF2">
    <property type="entry name" value="GLYCOSYLTRANSFERASE 2-LIKE DOMAIN-CONTAINING PROTEIN"/>
    <property type="match status" value="1"/>
</dbReference>
<sequence length="339" mass="37118">MSSSNQARLDVTVVMPSFNRSALIVRALDSVRNQTAHPHEIIVVDDASTDDTVAQVEAWRDRTGFPVRIERLAKNGGVAAARNRAMALATTRYISFLDSDDEHLPHTLARLVSALEQSPGAVVAFGDATKVTPDKRMPHAMFGAKVDISTIADPMGEAEQGRYRLRDAKNTFLKASLIATCSACFVREEALAAGGMPVGYKMGSDWLFWLRLAQRGDFVFVNEDVSLVHRHPDNLTRPGAAADTSIAKLAGYTSILDGALGISVDPAQRRLVEGFVDERIALLRYQSSLLGFDSYRRYAKLIPGRPGQSLVGHMLADPKSAMRSVFCSFKRKQDSHSID</sequence>
<name>A0ABT2AIP5_9BURK</name>
<dbReference type="InterPro" id="IPR001173">
    <property type="entry name" value="Glyco_trans_2-like"/>
</dbReference>
<dbReference type="PANTHER" id="PTHR43685">
    <property type="entry name" value="GLYCOSYLTRANSFERASE"/>
    <property type="match status" value="1"/>
</dbReference>
<evidence type="ECO:0000313" key="2">
    <source>
        <dbReference type="EMBL" id="MCS0595653.1"/>
    </source>
</evidence>
<dbReference type="SUPFAM" id="SSF53448">
    <property type="entry name" value="Nucleotide-diphospho-sugar transferases"/>
    <property type="match status" value="1"/>
</dbReference>
<dbReference type="InterPro" id="IPR050834">
    <property type="entry name" value="Glycosyltransf_2"/>
</dbReference>
<proteinExistence type="predicted"/>
<evidence type="ECO:0000259" key="1">
    <source>
        <dbReference type="Pfam" id="PF00535"/>
    </source>
</evidence>
<comment type="caution">
    <text evidence="2">The sequence shown here is derived from an EMBL/GenBank/DDBJ whole genome shotgun (WGS) entry which is preliminary data.</text>
</comment>
<gene>
    <name evidence="2" type="ORF">NX780_04770</name>
</gene>
<accession>A0ABT2AIP5</accession>
<evidence type="ECO:0000313" key="3">
    <source>
        <dbReference type="Proteomes" id="UP001206572"/>
    </source>
</evidence>
<dbReference type="InterPro" id="IPR029044">
    <property type="entry name" value="Nucleotide-diphossugar_trans"/>
</dbReference>
<dbReference type="Gene3D" id="3.90.550.10">
    <property type="entry name" value="Spore Coat Polysaccharide Biosynthesis Protein SpsA, Chain A"/>
    <property type="match status" value="1"/>
</dbReference>
<organism evidence="2 3">
    <name type="scientific">Massilia agri</name>
    <dbReference type="NCBI Taxonomy" id="1886785"/>
    <lineage>
        <taxon>Bacteria</taxon>
        <taxon>Pseudomonadati</taxon>
        <taxon>Pseudomonadota</taxon>
        <taxon>Betaproteobacteria</taxon>
        <taxon>Burkholderiales</taxon>
        <taxon>Oxalobacteraceae</taxon>
        <taxon>Telluria group</taxon>
        <taxon>Massilia</taxon>
    </lineage>
</organism>
<reference evidence="2 3" key="1">
    <citation type="submission" date="2022-08" db="EMBL/GenBank/DDBJ databases">
        <title>Reclassification of Massilia species as members of the genera Telluria, Duganella, Pseudoduganella, Mokoshia gen. nov. and Zemynaea gen. nov. using orthogonal and non-orthogonal genome-based approaches.</title>
        <authorList>
            <person name="Bowman J.P."/>
        </authorList>
    </citation>
    <scope>NUCLEOTIDE SEQUENCE [LARGE SCALE GENOMIC DNA]</scope>
    <source>
        <strain evidence="2 3">JCM 31661</strain>
    </source>
</reference>
<dbReference type="EMBL" id="JANUHA010000002">
    <property type="protein sequence ID" value="MCS0595653.1"/>
    <property type="molecule type" value="Genomic_DNA"/>
</dbReference>
<keyword evidence="3" id="KW-1185">Reference proteome</keyword>
<dbReference type="Pfam" id="PF00535">
    <property type="entry name" value="Glycos_transf_2"/>
    <property type="match status" value="1"/>
</dbReference>
<protein>
    <submittedName>
        <fullName evidence="2">Glycosyltransferase family 2 protein</fullName>
    </submittedName>
</protein>